<dbReference type="RefSeq" id="WP_013137913.1">
    <property type="nucleotide sequence ID" value="NC_014168.1"/>
</dbReference>
<keyword evidence="1" id="KW-1133">Transmembrane helix</keyword>
<feature type="transmembrane region" description="Helical" evidence="1">
    <location>
        <begin position="34"/>
        <end position="55"/>
    </location>
</feature>
<dbReference type="KEGG" id="srt:Srot_0984"/>
<organism evidence="2 3">
    <name type="scientific">Segniliparus rotundus (strain ATCC BAA-972 / CDC 1076 / CIP 108378 / DSM 44985 / JCM 13578)</name>
    <dbReference type="NCBI Taxonomy" id="640132"/>
    <lineage>
        <taxon>Bacteria</taxon>
        <taxon>Bacillati</taxon>
        <taxon>Actinomycetota</taxon>
        <taxon>Actinomycetes</taxon>
        <taxon>Mycobacteriales</taxon>
        <taxon>Segniliparaceae</taxon>
        <taxon>Segniliparus</taxon>
    </lineage>
</organism>
<evidence type="ECO:0000313" key="3">
    <source>
        <dbReference type="Proteomes" id="UP000002247"/>
    </source>
</evidence>
<evidence type="ECO:0008006" key="4">
    <source>
        <dbReference type="Google" id="ProtNLM"/>
    </source>
</evidence>
<dbReference type="HOGENOM" id="CLU_094547_0_0_11"/>
<dbReference type="Proteomes" id="UP000002247">
    <property type="component" value="Chromosome"/>
</dbReference>
<feature type="transmembrane region" description="Helical" evidence="1">
    <location>
        <begin position="9"/>
        <end position="28"/>
    </location>
</feature>
<evidence type="ECO:0000256" key="1">
    <source>
        <dbReference type="SAM" id="Phobius"/>
    </source>
</evidence>
<keyword evidence="3" id="KW-1185">Reference proteome</keyword>
<gene>
    <name evidence="2" type="ordered locus">Srot_0984</name>
</gene>
<name>D6ZET3_SEGRD</name>
<dbReference type="STRING" id="640132.Srot_0984"/>
<feature type="transmembrane region" description="Helical" evidence="1">
    <location>
        <begin position="175"/>
        <end position="196"/>
    </location>
</feature>
<feature type="transmembrane region" description="Helical" evidence="1">
    <location>
        <begin position="62"/>
        <end position="80"/>
    </location>
</feature>
<proteinExistence type="predicted"/>
<dbReference type="AlphaFoldDB" id="D6ZET3"/>
<feature type="transmembrane region" description="Helical" evidence="1">
    <location>
        <begin position="92"/>
        <end position="109"/>
    </location>
</feature>
<accession>D6ZET3</accession>
<dbReference type="eggNOG" id="ENOG5031GWW">
    <property type="taxonomic scope" value="Bacteria"/>
</dbReference>
<dbReference type="EMBL" id="CP001958">
    <property type="protein sequence ID" value="ADG97457.1"/>
    <property type="molecule type" value="Genomic_DNA"/>
</dbReference>
<protein>
    <recommendedName>
        <fullName evidence="4">Intracellular septation protein A</fullName>
    </recommendedName>
</protein>
<reference evidence="2 3" key="1">
    <citation type="journal article" date="2010" name="Stand. Genomic Sci.">
        <title>Complete genome sequence of Segniliparus rotundus type strain (CDC 1076).</title>
        <authorList>
            <person name="Sikorski J."/>
            <person name="Lapidus A."/>
            <person name="Copeland A."/>
            <person name="Misra M."/>
            <person name="Glavina Del Rio T."/>
            <person name="Nolan M."/>
            <person name="Lucas S."/>
            <person name="Chen F."/>
            <person name="Tice H."/>
            <person name="Cheng J.F."/>
            <person name="Jando M."/>
            <person name="Schneider S."/>
            <person name="Bruce D."/>
            <person name="Goodwin L."/>
            <person name="Pitluck S."/>
            <person name="Liolios K."/>
            <person name="Mikhailova N."/>
            <person name="Pati A."/>
            <person name="Ivanova N."/>
            <person name="Mavromatis K."/>
            <person name="Chen A."/>
            <person name="Palaniappan K."/>
            <person name="Chertkov O."/>
            <person name="Land M."/>
            <person name="Hauser L."/>
            <person name="Chang Y.J."/>
            <person name="Jeffries C.D."/>
            <person name="Brettin T."/>
            <person name="Detter J.C."/>
            <person name="Han C."/>
            <person name="Rohde M."/>
            <person name="Goker M."/>
            <person name="Bristow J."/>
            <person name="Eisen J.A."/>
            <person name="Markowitz V."/>
            <person name="Hugenholtz P."/>
            <person name="Kyrpides N.C."/>
            <person name="Klenk H.P."/>
        </authorList>
    </citation>
    <scope>NUCLEOTIDE SEQUENCE [LARGE SCALE GENOMIC DNA]</scope>
    <source>
        <strain evidence="3">ATCC BAA-972 / CDC 1076 / CIP 108378 / DSM 44985 / JCM 13578</strain>
    </source>
</reference>
<evidence type="ECO:0000313" key="2">
    <source>
        <dbReference type="EMBL" id="ADG97457.1"/>
    </source>
</evidence>
<sequence length="213" mass="22775">MHNAHSLRAFIKTFLIGAAPAVLVYYALRGFGFVQYLALVGAIVVSLAQTLFSLLRSRKPDPVAAGVLLLAACALTVALTTKNPRATQMADTAPGVLFATAFLISSAIRRPLTKMAASMVSPSLAAEALPERGWAAQDTRDWTAMHMRLSAFCGVFGFCQTAFALTMIFTCEVDVSQAVIAVVGTATTILLLVHAVQRVRAFVKERDQRAAAM</sequence>
<keyword evidence="1" id="KW-0472">Membrane</keyword>
<dbReference type="NCBIfam" id="NF041646">
    <property type="entry name" value="VC0807_fam"/>
    <property type="match status" value="1"/>
</dbReference>
<keyword evidence="1" id="KW-0812">Transmembrane</keyword>
<dbReference type="OrthoDB" id="4544430at2"/>
<feature type="transmembrane region" description="Helical" evidence="1">
    <location>
        <begin position="149"/>
        <end position="169"/>
    </location>
</feature>